<proteinExistence type="predicted"/>
<reference evidence="1" key="1">
    <citation type="submission" date="2021-02" db="EMBL/GenBank/DDBJ databases">
        <authorList>
            <person name="Nowell W R."/>
        </authorList>
    </citation>
    <scope>NUCLEOTIDE SEQUENCE</scope>
</reference>
<organism evidence="1 2">
    <name type="scientific">Rotaria magnacalcarata</name>
    <dbReference type="NCBI Taxonomy" id="392030"/>
    <lineage>
        <taxon>Eukaryota</taxon>
        <taxon>Metazoa</taxon>
        <taxon>Spiralia</taxon>
        <taxon>Gnathifera</taxon>
        <taxon>Rotifera</taxon>
        <taxon>Eurotatoria</taxon>
        <taxon>Bdelloidea</taxon>
        <taxon>Philodinida</taxon>
        <taxon>Philodinidae</taxon>
        <taxon>Rotaria</taxon>
    </lineage>
</organism>
<name>A0A816V320_9BILA</name>
<evidence type="ECO:0000313" key="1">
    <source>
        <dbReference type="EMBL" id="CAF2117720.1"/>
    </source>
</evidence>
<gene>
    <name evidence="1" type="ORF">XDN619_LOCUS21974</name>
</gene>
<comment type="caution">
    <text evidence="1">The sequence shown here is derived from an EMBL/GenBank/DDBJ whole genome shotgun (WGS) entry which is preliminary data.</text>
</comment>
<dbReference type="AlphaFoldDB" id="A0A816V320"/>
<evidence type="ECO:0000313" key="2">
    <source>
        <dbReference type="Proteomes" id="UP000663887"/>
    </source>
</evidence>
<accession>A0A816V320</accession>
<dbReference type="EMBL" id="CAJNRG010009941">
    <property type="protein sequence ID" value="CAF2117720.1"/>
    <property type="molecule type" value="Genomic_DNA"/>
</dbReference>
<protein>
    <submittedName>
        <fullName evidence="1">Uncharacterized protein</fullName>
    </submittedName>
</protein>
<feature type="non-terminal residue" evidence="1">
    <location>
        <position position="21"/>
    </location>
</feature>
<sequence>MEVAKVLLKTPSLKRFTTNPS</sequence>
<dbReference type="Proteomes" id="UP000663887">
    <property type="component" value="Unassembled WGS sequence"/>
</dbReference>